<feature type="compositionally biased region" description="Polar residues" evidence="5">
    <location>
        <begin position="87"/>
        <end position="97"/>
    </location>
</feature>
<dbReference type="InterPro" id="IPR001841">
    <property type="entry name" value="Znf_RING"/>
</dbReference>
<comment type="caution">
    <text evidence="7">The sequence shown here is derived from an EMBL/GenBank/DDBJ whole genome shotgun (WGS) entry which is preliminary data.</text>
</comment>
<dbReference type="InterPro" id="IPR013083">
    <property type="entry name" value="Znf_RING/FYVE/PHD"/>
</dbReference>
<feature type="region of interest" description="Disordered" evidence="5">
    <location>
        <begin position="1"/>
        <end position="38"/>
    </location>
</feature>
<dbReference type="PROSITE" id="PS50089">
    <property type="entry name" value="ZF_RING_2"/>
    <property type="match status" value="1"/>
</dbReference>
<proteinExistence type="predicted"/>
<gene>
    <name evidence="7" type="ORF">G7K_1751-t1</name>
</gene>
<name>A0A0E9NCX0_SAICN</name>
<keyword evidence="8" id="KW-1185">Reference proteome</keyword>
<dbReference type="GO" id="GO:0061630">
    <property type="term" value="F:ubiquitin protein ligase activity"/>
    <property type="evidence" value="ECO:0007669"/>
    <property type="project" value="TreeGrafter"/>
</dbReference>
<dbReference type="GO" id="GO:0016567">
    <property type="term" value="P:protein ubiquitination"/>
    <property type="evidence" value="ECO:0007669"/>
    <property type="project" value="TreeGrafter"/>
</dbReference>
<evidence type="ECO:0000256" key="1">
    <source>
        <dbReference type="ARBA" id="ARBA00022723"/>
    </source>
</evidence>
<protein>
    <recommendedName>
        <fullName evidence="6">RING-type domain-containing protein</fullName>
    </recommendedName>
</protein>
<feature type="compositionally biased region" description="Basic and acidic residues" evidence="5">
    <location>
        <begin position="14"/>
        <end position="37"/>
    </location>
</feature>
<dbReference type="OMA" id="DWDDNYG"/>
<dbReference type="PANTHER" id="PTHR15710:SF243">
    <property type="entry name" value="E3 UBIQUITIN-PROTEIN LIGASE PRAJA-2 ISOFORM X1"/>
    <property type="match status" value="1"/>
</dbReference>
<dbReference type="STRING" id="698492.A0A0E9NCX0"/>
<dbReference type="Proteomes" id="UP000033140">
    <property type="component" value="Unassembled WGS sequence"/>
</dbReference>
<dbReference type="EMBL" id="BACD03000009">
    <property type="protein sequence ID" value="GAO47546.1"/>
    <property type="molecule type" value="Genomic_DNA"/>
</dbReference>
<dbReference type="GO" id="GO:0008270">
    <property type="term" value="F:zinc ion binding"/>
    <property type="evidence" value="ECO:0007669"/>
    <property type="project" value="UniProtKB-KW"/>
</dbReference>
<dbReference type="SUPFAM" id="SSF57850">
    <property type="entry name" value="RING/U-box"/>
    <property type="match status" value="1"/>
</dbReference>
<reference evidence="7 8" key="1">
    <citation type="journal article" date="2011" name="J. Gen. Appl. Microbiol.">
        <title>Draft genome sequencing of the enigmatic yeast Saitoella complicata.</title>
        <authorList>
            <person name="Nishida H."/>
            <person name="Hamamoto M."/>
            <person name="Sugiyama J."/>
        </authorList>
    </citation>
    <scope>NUCLEOTIDE SEQUENCE [LARGE SCALE GENOMIC DNA]</scope>
    <source>
        <strain evidence="7 8">NRRL Y-17804</strain>
    </source>
</reference>
<evidence type="ECO:0000256" key="3">
    <source>
        <dbReference type="ARBA" id="ARBA00022833"/>
    </source>
</evidence>
<feature type="domain" description="RING-type" evidence="6">
    <location>
        <begin position="119"/>
        <end position="162"/>
    </location>
</feature>
<evidence type="ECO:0000313" key="7">
    <source>
        <dbReference type="EMBL" id="GAO47546.1"/>
    </source>
</evidence>
<dbReference type="SMART" id="SM00184">
    <property type="entry name" value="RING"/>
    <property type="match status" value="1"/>
</dbReference>
<reference evidence="7 8" key="3">
    <citation type="journal article" date="2015" name="Genome Announc.">
        <title>Draft Genome Sequence of the Archiascomycetous Yeast Saitoella complicata.</title>
        <authorList>
            <person name="Yamauchi K."/>
            <person name="Kondo S."/>
            <person name="Hamamoto M."/>
            <person name="Takahashi Y."/>
            <person name="Ogura Y."/>
            <person name="Hayashi T."/>
            <person name="Nishida H."/>
        </authorList>
    </citation>
    <scope>NUCLEOTIDE SEQUENCE [LARGE SCALE GENOMIC DNA]</scope>
    <source>
        <strain evidence="7 8">NRRL Y-17804</strain>
    </source>
</reference>
<keyword evidence="1" id="KW-0479">Metal-binding</keyword>
<dbReference type="Pfam" id="PF13639">
    <property type="entry name" value="zf-RING_2"/>
    <property type="match status" value="1"/>
</dbReference>
<organism evidence="7 8">
    <name type="scientific">Saitoella complicata (strain BCRC 22490 / CBS 7301 / JCM 7358 / NBRC 10748 / NRRL Y-17804)</name>
    <dbReference type="NCBI Taxonomy" id="698492"/>
    <lineage>
        <taxon>Eukaryota</taxon>
        <taxon>Fungi</taxon>
        <taxon>Dikarya</taxon>
        <taxon>Ascomycota</taxon>
        <taxon>Taphrinomycotina</taxon>
        <taxon>Taphrinomycotina incertae sedis</taxon>
        <taxon>Saitoella</taxon>
    </lineage>
</organism>
<dbReference type="PANTHER" id="PTHR15710">
    <property type="entry name" value="E3 UBIQUITIN-PROTEIN LIGASE PRAJA"/>
    <property type="match status" value="1"/>
</dbReference>
<evidence type="ECO:0000256" key="5">
    <source>
        <dbReference type="SAM" id="MobiDB-lite"/>
    </source>
</evidence>
<reference evidence="7 8" key="2">
    <citation type="journal article" date="2014" name="J. Gen. Appl. Microbiol.">
        <title>The early diverging ascomycetous budding yeast Saitoella complicata has three histone deacetylases belonging to the Clr6, Hos2, and Rpd3 lineages.</title>
        <authorList>
            <person name="Nishida H."/>
            <person name="Matsumoto T."/>
            <person name="Kondo S."/>
            <person name="Hamamoto M."/>
            <person name="Yoshikawa H."/>
        </authorList>
    </citation>
    <scope>NUCLEOTIDE SEQUENCE [LARGE SCALE GENOMIC DNA]</scope>
    <source>
        <strain evidence="7 8">NRRL Y-17804</strain>
    </source>
</reference>
<dbReference type="Gene3D" id="3.30.40.10">
    <property type="entry name" value="Zinc/RING finger domain, C3HC4 (zinc finger)"/>
    <property type="match status" value="1"/>
</dbReference>
<keyword evidence="3" id="KW-0862">Zinc</keyword>
<feature type="region of interest" description="Disordered" evidence="5">
    <location>
        <begin position="87"/>
        <end position="109"/>
    </location>
</feature>
<accession>A0A0E9NCX0</accession>
<dbReference type="AlphaFoldDB" id="A0A0E9NCX0"/>
<evidence type="ECO:0000256" key="2">
    <source>
        <dbReference type="ARBA" id="ARBA00022771"/>
    </source>
</evidence>
<evidence type="ECO:0000259" key="6">
    <source>
        <dbReference type="PROSITE" id="PS50089"/>
    </source>
</evidence>
<evidence type="ECO:0000256" key="4">
    <source>
        <dbReference type="PROSITE-ProRule" id="PRU00175"/>
    </source>
</evidence>
<dbReference type="GO" id="GO:0005737">
    <property type="term" value="C:cytoplasm"/>
    <property type="evidence" value="ECO:0007669"/>
    <property type="project" value="TreeGrafter"/>
</dbReference>
<evidence type="ECO:0000313" key="8">
    <source>
        <dbReference type="Proteomes" id="UP000033140"/>
    </source>
</evidence>
<sequence>MEWKKRIGSMASYEEDHNITKEEKPKQAAARPSRDDPALAAFFSNDPISPSESNLHSLADALRNYQMNADVSSPLLNQMISLLSSNSLTSDPKSSTLPPDFPDTLPRVPKSRLKPDDACPICTLPHLSDKYPLVVELRCNHRFDLECIVPWFRVSDTCPMCRGRVVKEREVVAEDSEEEFDDTYG</sequence>
<keyword evidence="2 4" id="KW-0863">Zinc-finger</keyword>